<feature type="transmembrane region" description="Helical" evidence="4">
    <location>
        <begin position="332"/>
        <end position="351"/>
    </location>
</feature>
<dbReference type="Gene3D" id="3.90.550.10">
    <property type="entry name" value="Spore Coat Polysaccharide Biosynthesis Protein SpsA, Chain A"/>
    <property type="match status" value="1"/>
</dbReference>
<feature type="transmembrane region" description="Helical" evidence="4">
    <location>
        <begin position="358"/>
        <end position="383"/>
    </location>
</feature>
<comment type="caution">
    <text evidence="6">The sequence shown here is derived from an EMBL/GenBank/DDBJ whole genome shotgun (WGS) entry which is preliminary data.</text>
</comment>
<dbReference type="Gene3D" id="3.20.20.80">
    <property type="entry name" value="Glycosidases"/>
    <property type="match status" value="1"/>
</dbReference>
<proteinExistence type="inferred from homology"/>
<name>A0ABW2J2M9_9BURK</name>
<sequence>MNDLLLIPILFFGAIIFYFGLLALAYFPMALSYCVWEGRLKARAGAIHYTPRVSVLVPAYNEEKTISPSIQSILDSDYPDFEVIVVNDGSTDATERELQPFIAGRLIRYYAKKNGGKASALNVGIARATGDIIFFTDADSLFEKNTIRNGVMYFSDPTIGAVSGNDTPLNPRGVLQKMLVVTSHIGTGFVRRALSMVSILPIIPGNLGIVRWDILRAIGGFREVWGEDLEITLRLHRHGVGIVYGASTKVIAECPHNLAGLWKQRVRWIRSYITVLSIHRDMIGRTKFGRFGIYMLFNIANMMFIPILQALTFFLLPMALYFGVISLQAMEWVAYLGFGYLFIVAITSILLDRSPRDLIYLPYSIALIPLSFVYSAVVIYSIWLESRSHAADWNKLERRNPRELSPIDDPCRRRLMLGGAAVAGMAAAGPLLPIDIDALYAKVTELLEPASPPGGNLVVSIHFSDWPDWRNADQSLLLAPEAIHVDQVAISAGRPDWTFFQWQGREQWWSPEQQNVEGDMLDMSVARLKANGYATIATLDVLAPRYLQANPHCAAVDIAGKSSQEIVCSTCLAHGDYGDLLDAAFTALAAKNEIDAICITELFYDVNCFDERCRAAFEASTGRTTWPRDGEGKIDWQHPAVGKWRSQQVARAVARLSAIARTHKKKLLMDVRVSRDDLSRNSRENGQDYRLLLPLVHRLVVWDYFAMDRLSPQVTAKVARYMSRHFGRGRYWHSIGLWNDKGGAIDAEQMAYAIRAARRGGSSNIWVTPAKDLTRSHWQALARLKLGKDYAKSS</sequence>
<evidence type="ECO:0000313" key="7">
    <source>
        <dbReference type="Proteomes" id="UP001596379"/>
    </source>
</evidence>
<keyword evidence="4" id="KW-0812">Transmembrane</keyword>
<evidence type="ECO:0000256" key="1">
    <source>
        <dbReference type="ARBA" id="ARBA00006739"/>
    </source>
</evidence>
<keyword evidence="2 6" id="KW-0328">Glycosyltransferase</keyword>
<evidence type="ECO:0000256" key="2">
    <source>
        <dbReference type="ARBA" id="ARBA00022676"/>
    </source>
</evidence>
<dbReference type="Proteomes" id="UP001596379">
    <property type="component" value="Unassembled WGS sequence"/>
</dbReference>
<dbReference type="RefSeq" id="WP_382232522.1">
    <property type="nucleotide sequence ID" value="NZ_JBHTCC010000001.1"/>
</dbReference>
<keyword evidence="4" id="KW-0472">Membrane</keyword>
<dbReference type="InterPro" id="IPR029044">
    <property type="entry name" value="Nucleotide-diphossugar_trans"/>
</dbReference>
<dbReference type="PANTHER" id="PTHR43630">
    <property type="entry name" value="POLY-BETA-1,6-N-ACETYL-D-GLUCOSAMINE SYNTHASE"/>
    <property type="match status" value="1"/>
</dbReference>
<gene>
    <name evidence="6" type="ORF">ACFQO0_02800</name>
</gene>
<evidence type="ECO:0000313" key="6">
    <source>
        <dbReference type="EMBL" id="MFC7297361.1"/>
    </source>
</evidence>
<dbReference type="GO" id="GO:0016757">
    <property type="term" value="F:glycosyltransferase activity"/>
    <property type="evidence" value="ECO:0007669"/>
    <property type="project" value="UniProtKB-KW"/>
</dbReference>
<feature type="domain" description="Glycosyltransferase 2-like" evidence="5">
    <location>
        <begin position="54"/>
        <end position="162"/>
    </location>
</feature>
<comment type="similarity">
    <text evidence="1">Belongs to the glycosyltransferase 2 family.</text>
</comment>
<dbReference type="Pfam" id="PF00535">
    <property type="entry name" value="Glycos_transf_2"/>
    <property type="match status" value="1"/>
</dbReference>
<dbReference type="CDD" id="cd06423">
    <property type="entry name" value="CESA_like"/>
    <property type="match status" value="1"/>
</dbReference>
<dbReference type="SUPFAM" id="SSF53448">
    <property type="entry name" value="Nucleotide-diphospho-sugar transferases"/>
    <property type="match status" value="1"/>
</dbReference>
<keyword evidence="7" id="KW-1185">Reference proteome</keyword>
<dbReference type="InterPro" id="IPR001173">
    <property type="entry name" value="Glyco_trans_2-like"/>
</dbReference>
<accession>A0ABW2J2M9</accession>
<keyword evidence="4" id="KW-1133">Transmembrane helix</keyword>
<feature type="transmembrane region" description="Helical" evidence="4">
    <location>
        <begin position="6"/>
        <end position="36"/>
    </location>
</feature>
<dbReference type="EMBL" id="JBHTCC010000001">
    <property type="protein sequence ID" value="MFC7297361.1"/>
    <property type="molecule type" value="Genomic_DNA"/>
</dbReference>
<evidence type="ECO:0000259" key="5">
    <source>
        <dbReference type="Pfam" id="PF00535"/>
    </source>
</evidence>
<evidence type="ECO:0000256" key="4">
    <source>
        <dbReference type="SAM" id="Phobius"/>
    </source>
</evidence>
<keyword evidence="3 6" id="KW-0808">Transferase</keyword>
<dbReference type="EC" id="2.4.-.-" evidence="6"/>
<evidence type="ECO:0000256" key="3">
    <source>
        <dbReference type="ARBA" id="ARBA00022679"/>
    </source>
</evidence>
<dbReference type="PANTHER" id="PTHR43630:SF1">
    <property type="entry name" value="POLY-BETA-1,6-N-ACETYL-D-GLUCOSAMINE SYNTHASE"/>
    <property type="match status" value="1"/>
</dbReference>
<reference evidence="7" key="1">
    <citation type="journal article" date="2019" name="Int. J. Syst. Evol. Microbiol.">
        <title>The Global Catalogue of Microorganisms (GCM) 10K type strain sequencing project: providing services to taxonomists for standard genome sequencing and annotation.</title>
        <authorList>
            <consortium name="The Broad Institute Genomics Platform"/>
            <consortium name="The Broad Institute Genome Sequencing Center for Infectious Disease"/>
            <person name="Wu L."/>
            <person name="Ma J."/>
        </authorList>
    </citation>
    <scope>NUCLEOTIDE SEQUENCE [LARGE SCALE GENOMIC DNA]</scope>
    <source>
        <strain evidence="7">CCUG 36956</strain>
    </source>
</reference>
<organism evidence="6 7">
    <name type="scientific">Herminiimonas aquatilis</name>
    <dbReference type="NCBI Taxonomy" id="345342"/>
    <lineage>
        <taxon>Bacteria</taxon>
        <taxon>Pseudomonadati</taxon>
        <taxon>Pseudomonadota</taxon>
        <taxon>Betaproteobacteria</taxon>
        <taxon>Burkholderiales</taxon>
        <taxon>Oxalobacteraceae</taxon>
        <taxon>Herminiimonas</taxon>
    </lineage>
</organism>
<feature type="transmembrane region" description="Helical" evidence="4">
    <location>
        <begin position="291"/>
        <end position="320"/>
    </location>
</feature>
<protein>
    <submittedName>
        <fullName evidence="6">Glycosyltransferase</fullName>
        <ecNumber evidence="6">2.4.-.-</ecNumber>
    </submittedName>
</protein>